<keyword evidence="6" id="KW-1185">Reference proteome</keyword>
<dbReference type="AlphaFoldDB" id="A0A7G9RMI0"/>
<dbReference type="RefSeq" id="WP_187597071.1">
    <property type="nucleotide sequence ID" value="NZ_CP060714.1"/>
</dbReference>
<evidence type="ECO:0000256" key="2">
    <source>
        <dbReference type="ARBA" id="ARBA00022723"/>
    </source>
</evidence>
<dbReference type="PANTHER" id="PTHR28620:SF1">
    <property type="entry name" value="CENP-V_GFA DOMAIN-CONTAINING PROTEIN"/>
    <property type="match status" value="1"/>
</dbReference>
<sequence>MRYQASCHCGRNVFEFDGELKEALACNCSMCQRRGSLLAFVPRTALHLKTPEEASKVYTFHKHAIRHHFCPECGIHLYGEARHPKTGEAMAAVNIRCVEGLDLHTVPVREFDGRSLP</sequence>
<reference evidence="5 6" key="1">
    <citation type="submission" date="2020-08" db="EMBL/GenBank/DDBJ databases">
        <title>Genome sequence of Diaphorobacter ruginosibacter DSM 27467T.</title>
        <authorList>
            <person name="Hyun D.-W."/>
            <person name="Bae J.-W."/>
        </authorList>
    </citation>
    <scope>NUCLEOTIDE SEQUENCE [LARGE SCALE GENOMIC DNA]</scope>
    <source>
        <strain evidence="5 6">DSM 27467</strain>
    </source>
</reference>
<dbReference type="EMBL" id="CP060714">
    <property type="protein sequence ID" value="QNN56805.1"/>
    <property type="molecule type" value="Genomic_DNA"/>
</dbReference>
<evidence type="ECO:0000313" key="5">
    <source>
        <dbReference type="EMBL" id="QNN56805.1"/>
    </source>
</evidence>
<dbReference type="Pfam" id="PF04828">
    <property type="entry name" value="GFA"/>
    <property type="match status" value="1"/>
</dbReference>
<dbReference type="KEGG" id="drg:H9K76_20250"/>
<dbReference type="PANTHER" id="PTHR28620">
    <property type="entry name" value="CENTROMERE PROTEIN V"/>
    <property type="match status" value="1"/>
</dbReference>
<protein>
    <submittedName>
        <fullName evidence="5">GFA family protein</fullName>
    </submittedName>
</protein>
<proteinExistence type="inferred from homology"/>
<dbReference type="InterPro" id="IPR006913">
    <property type="entry name" value="CENP-V/GFA"/>
</dbReference>
<dbReference type="InterPro" id="IPR011057">
    <property type="entry name" value="Mss4-like_sf"/>
</dbReference>
<evidence type="ECO:0000259" key="4">
    <source>
        <dbReference type="PROSITE" id="PS51891"/>
    </source>
</evidence>
<dbReference type="PROSITE" id="PS51891">
    <property type="entry name" value="CENP_V_GFA"/>
    <property type="match status" value="1"/>
</dbReference>
<organism evidence="5 6">
    <name type="scientific">Diaphorobacter ruginosibacter</name>
    <dbReference type="NCBI Taxonomy" id="1715720"/>
    <lineage>
        <taxon>Bacteria</taxon>
        <taxon>Pseudomonadati</taxon>
        <taxon>Pseudomonadota</taxon>
        <taxon>Betaproteobacteria</taxon>
        <taxon>Burkholderiales</taxon>
        <taxon>Comamonadaceae</taxon>
        <taxon>Diaphorobacter</taxon>
    </lineage>
</organism>
<evidence type="ECO:0000313" key="6">
    <source>
        <dbReference type="Proteomes" id="UP000515811"/>
    </source>
</evidence>
<dbReference type="InterPro" id="IPR052355">
    <property type="entry name" value="CENP-V-like"/>
</dbReference>
<dbReference type="Proteomes" id="UP000515811">
    <property type="component" value="Chromosome"/>
</dbReference>
<dbReference type="GO" id="GO:0016846">
    <property type="term" value="F:carbon-sulfur lyase activity"/>
    <property type="evidence" value="ECO:0007669"/>
    <property type="project" value="InterPro"/>
</dbReference>
<dbReference type="GO" id="GO:0046872">
    <property type="term" value="F:metal ion binding"/>
    <property type="evidence" value="ECO:0007669"/>
    <property type="project" value="UniProtKB-KW"/>
</dbReference>
<name>A0A7G9RMI0_9BURK</name>
<gene>
    <name evidence="5" type="ORF">H9K76_20250</name>
</gene>
<keyword evidence="3" id="KW-0862">Zinc</keyword>
<comment type="similarity">
    <text evidence="1">Belongs to the Gfa family.</text>
</comment>
<dbReference type="SUPFAM" id="SSF51316">
    <property type="entry name" value="Mss4-like"/>
    <property type="match status" value="1"/>
</dbReference>
<accession>A0A7G9RMI0</accession>
<keyword evidence="2" id="KW-0479">Metal-binding</keyword>
<evidence type="ECO:0000256" key="1">
    <source>
        <dbReference type="ARBA" id="ARBA00005495"/>
    </source>
</evidence>
<evidence type="ECO:0000256" key="3">
    <source>
        <dbReference type="ARBA" id="ARBA00022833"/>
    </source>
</evidence>
<dbReference type="Gene3D" id="2.170.150.70">
    <property type="match status" value="1"/>
</dbReference>
<feature type="domain" description="CENP-V/GFA" evidence="4">
    <location>
        <begin position="3"/>
        <end position="112"/>
    </location>
</feature>